<protein>
    <submittedName>
        <fullName evidence="2">Nucleotidyltransferase/DNA polymerase involved in DNA repair</fullName>
    </submittedName>
</protein>
<evidence type="ECO:0000313" key="7">
    <source>
        <dbReference type="Proteomes" id="UP000576087"/>
    </source>
</evidence>
<dbReference type="PANTHER" id="PTHR35369">
    <property type="entry name" value="BLR3025 PROTEIN-RELATED"/>
    <property type="match status" value="1"/>
</dbReference>
<evidence type="ECO:0000256" key="1">
    <source>
        <dbReference type="ARBA" id="ARBA00022763"/>
    </source>
</evidence>
<comment type="caution">
    <text evidence="2">The sequence shown here is derived from an EMBL/GenBank/DDBJ whole genome shotgun (WGS) entry which is preliminary data.</text>
</comment>
<evidence type="ECO:0000313" key="6">
    <source>
        <dbReference type="Proteomes" id="UP000524535"/>
    </source>
</evidence>
<name>A0A7W6WSS3_9HYPH</name>
<dbReference type="GO" id="GO:0006281">
    <property type="term" value="P:DNA repair"/>
    <property type="evidence" value="ECO:0007669"/>
    <property type="project" value="TreeGrafter"/>
</dbReference>
<dbReference type="EMBL" id="JACIGY010000020">
    <property type="protein sequence ID" value="MBB4415047.1"/>
    <property type="molecule type" value="Genomic_DNA"/>
</dbReference>
<dbReference type="Proteomes" id="UP000524535">
    <property type="component" value="Unassembled WGS sequence"/>
</dbReference>
<dbReference type="PANTHER" id="PTHR35369:SF2">
    <property type="entry name" value="BLR3025 PROTEIN"/>
    <property type="match status" value="1"/>
</dbReference>
<gene>
    <name evidence="3" type="ORF">GGE31_005596</name>
    <name evidence="2" type="ORF">GGE33_005598</name>
    <name evidence="4" type="ORF">GGE35_005599</name>
</gene>
<reference evidence="5 6" key="1">
    <citation type="submission" date="2020-08" db="EMBL/GenBank/DDBJ databases">
        <title>Genomic Encyclopedia of Type Strains, Phase IV (KMG-V): Genome sequencing to study the core and pangenomes of soil and plant-associated prokaryotes.</title>
        <authorList>
            <person name="Whitman W."/>
        </authorList>
    </citation>
    <scope>NUCLEOTIDE SEQUENCE [LARGE SCALE GENOMIC DNA]</scope>
    <source>
        <strain evidence="3 6">SEMIA 444</strain>
        <strain evidence="2 5">SEMIA 448</strain>
        <strain evidence="4 7">SEMIA 452</strain>
    </source>
</reference>
<proteinExistence type="predicted"/>
<organism evidence="2 5">
    <name type="scientific">Aliirhizobium cellulosilyticum</name>
    <dbReference type="NCBI Taxonomy" id="393664"/>
    <lineage>
        <taxon>Bacteria</taxon>
        <taxon>Pseudomonadati</taxon>
        <taxon>Pseudomonadota</taxon>
        <taxon>Alphaproteobacteria</taxon>
        <taxon>Hyphomicrobiales</taxon>
        <taxon>Rhizobiaceae</taxon>
        <taxon>Aliirhizobium</taxon>
    </lineage>
</organism>
<dbReference type="Proteomes" id="UP000576087">
    <property type="component" value="Unassembled WGS sequence"/>
</dbReference>
<sequence length="167" mass="18866">MAEPLSDVQKVSSLVEDETTDVTPLIDVYGIRGQRVYRIAPVASDVPERSVERIAAVSCAIAKAWVSHWRRPVRLLPRPELITVIALMPDHPPASITWRGKRRKVKCADSPERVFGEWWKRGSEMEAVRDYFVIEGETGAQLWVFRAGDGVDPETGDHRWFCHGICA</sequence>
<keyword evidence="1" id="KW-0227">DNA damage</keyword>
<accession>A0A7W6WSS3</accession>
<keyword evidence="6" id="KW-1185">Reference proteome</keyword>
<evidence type="ECO:0000313" key="3">
    <source>
        <dbReference type="EMBL" id="MBB4415047.1"/>
    </source>
</evidence>
<dbReference type="EMBL" id="JACIGW010000020">
    <property type="protein sequence ID" value="MBB4351812.1"/>
    <property type="molecule type" value="Genomic_DNA"/>
</dbReference>
<evidence type="ECO:0000313" key="2">
    <source>
        <dbReference type="EMBL" id="MBB4351812.1"/>
    </source>
</evidence>
<dbReference type="InterPro" id="IPR050356">
    <property type="entry name" value="SulA_CellDiv_inhibitor"/>
</dbReference>
<dbReference type="EMBL" id="JACIHM010000023">
    <property type="protein sequence ID" value="MBB4449739.1"/>
    <property type="molecule type" value="Genomic_DNA"/>
</dbReference>
<keyword evidence="2" id="KW-0808">Transferase</keyword>
<evidence type="ECO:0000313" key="4">
    <source>
        <dbReference type="EMBL" id="MBB4449739.1"/>
    </source>
</evidence>
<dbReference type="AlphaFoldDB" id="A0A7W6WSS3"/>
<evidence type="ECO:0000313" key="5">
    <source>
        <dbReference type="Proteomes" id="UP000520770"/>
    </source>
</evidence>
<dbReference type="GO" id="GO:0016740">
    <property type="term" value="F:transferase activity"/>
    <property type="evidence" value="ECO:0007669"/>
    <property type="project" value="UniProtKB-KW"/>
</dbReference>
<dbReference type="Proteomes" id="UP000520770">
    <property type="component" value="Unassembled WGS sequence"/>
</dbReference>